<dbReference type="GO" id="GO:0016787">
    <property type="term" value="F:hydrolase activity"/>
    <property type="evidence" value="ECO:0007669"/>
    <property type="project" value="UniProtKB-ARBA"/>
</dbReference>
<dbReference type="InterPro" id="IPR017850">
    <property type="entry name" value="Alkaline_phosphatase_core_sf"/>
</dbReference>
<gene>
    <name evidence="1" type="ORF">BSZ40_03285</name>
</gene>
<comment type="caution">
    <text evidence="1">The sequence shown here is derived from an EMBL/GenBank/DDBJ whole genome shotgun (WGS) entry which is preliminary data.</text>
</comment>
<accession>A0A1Q5PYM5</accession>
<reference evidence="2" key="1">
    <citation type="submission" date="2016-12" db="EMBL/GenBank/DDBJ databases">
        <authorList>
            <person name="Meng X."/>
        </authorList>
    </citation>
    <scope>NUCLEOTIDE SEQUENCE [LARGE SCALE GENOMIC DNA]</scope>
    <source>
        <strain evidence="2">DSM 20732</strain>
    </source>
</reference>
<protein>
    <recommendedName>
        <fullName evidence="3">Alkaline phosphatase family protein</fullName>
    </recommendedName>
</protein>
<dbReference type="InterPro" id="IPR002591">
    <property type="entry name" value="Phosphodiest/P_Trfase"/>
</dbReference>
<organism evidence="1 2">
    <name type="scientific">Buchananella hordeovulneris</name>
    <dbReference type="NCBI Taxonomy" id="52770"/>
    <lineage>
        <taxon>Bacteria</taxon>
        <taxon>Bacillati</taxon>
        <taxon>Actinomycetota</taxon>
        <taxon>Actinomycetes</taxon>
        <taxon>Actinomycetales</taxon>
        <taxon>Actinomycetaceae</taxon>
        <taxon>Buchananella</taxon>
    </lineage>
</organism>
<sequence length="369" mass="38082">MAPSATLGQILPAAAHAVGLPVGDPGDLRFPAARAAVVVLLDGLGDQLLQQRAGHAPHLRALRQQPTAQVLTTCAPSTTAAGISLLGTGHQGGATGMLGYSVRMVDGPLVSLLTFADSPIAPQDFQTVPTFAEHYLATTGQALPAIGLAHFAGSGLTEAALRGSAHHSGQTIAARVTEALRLISSGHRVVYLYIGEIDKAGHAHGWGSPPWLAALEEADQAIGRLLSDLPSHTLVTMTADHGMVNPDPAQRVWVEAEGLADGVAALGGEPRATHVYAEPGAAAQVAACWKETLGERAWVFTRAEAIAAGLFGPVHPANEAIIGDVVAFARDAVTIVDPRFHSAAFIELPGVHGSLTAAEMEIPLLTART</sequence>
<dbReference type="PANTHER" id="PTHR10151">
    <property type="entry name" value="ECTONUCLEOTIDE PYROPHOSPHATASE/PHOSPHODIESTERASE"/>
    <property type="match status" value="1"/>
</dbReference>
<dbReference type="SUPFAM" id="SSF53649">
    <property type="entry name" value="Alkaline phosphatase-like"/>
    <property type="match status" value="1"/>
</dbReference>
<evidence type="ECO:0000313" key="2">
    <source>
        <dbReference type="Proteomes" id="UP000185612"/>
    </source>
</evidence>
<dbReference type="InParanoid" id="A0A1Q5PYM5"/>
<dbReference type="Pfam" id="PF01663">
    <property type="entry name" value="Phosphodiest"/>
    <property type="match status" value="1"/>
</dbReference>
<dbReference type="Proteomes" id="UP000185612">
    <property type="component" value="Unassembled WGS sequence"/>
</dbReference>
<keyword evidence="2" id="KW-1185">Reference proteome</keyword>
<evidence type="ECO:0000313" key="1">
    <source>
        <dbReference type="EMBL" id="OKL52535.1"/>
    </source>
</evidence>
<dbReference type="PANTHER" id="PTHR10151:SF120">
    <property type="entry name" value="BIS(5'-ADENOSYL)-TRIPHOSPHATASE"/>
    <property type="match status" value="1"/>
</dbReference>
<dbReference type="AlphaFoldDB" id="A0A1Q5PYM5"/>
<dbReference type="EMBL" id="MQVS01000002">
    <property type="protein sequence ID" value="OKL52535.1"/>
    <property type="molecule type" value="Genomic_DNA"/>
</dbReference>
<dbReference type="Gene3D" id="3.40.720.10">
    <property type="entry name" value="Alkaline Phosphatase, subunit A"/>
    <property type="match status" value="1"/>
</dbReference>
<dbReference type="STRING" id="52770.BSZ40_03285"/>
<evidence type="ECO:0008006" key="3">
    <source>
        <dbReference type="Google" id="ProtNLM"/>
    </source>
</evidence>
<name>A0A1Q5PYM5_9ACTO</name>
<proteinExistence type="predicted"/>